<accession>A0A6J4QCE6</accession>
<reference evidence="2" key="1">
    <citation type="submission" date="2020-02" db="EMBL/GenBank/DDBJ databases">
        <authorList>
            <person name="Meier V. D."/>
        </authorList>
    </citation>
    <scope>NUCLEOTIDE SEQUENCE</scope>
    <source>
        <strain evidence="2">AVDCRST_MAG01</strain>
    </source>
</reference>
<keyword evidence="1" id="KW-0472">Membrane</keyword>
<keyword evidence="1" id="KW-0812">Transmembrane</keyword>
<evidence type="ECO:0000313" key="2">
    <source>
        <dbReference type="EMBL" id="CAA9434059.1"/>
    </source>
</evidence>
<feature type="transmembrane region" description="Helical" evidence="1">
    <location>
        <begin position="44"/>
        <end position="77"/>
    </location>
</feature>
<dbReference type="AlphaFoldDB" id="A0A6J4QCE6"/>
<organism evidence="2">
    <name type="scientific">uncultured Rubrobacteraceae bacterium</name>
    <dbReference type="NCBI Taxonomy" id="349277"/>
    <lineage>
        <taxon>Bacteria</taxon>
        <taxon>Bacillati</taxon>
        <taxon>Actinomycetota</taxon>
        <taxon>Rubrobacteria</taxon>
        <taxon>Rubrobacterales</taxon>
        <taxon>Rubrobacteraceae</taxon>
        <taxon>environmental samples</taxon>
    </lineage>
</organism>
<keyword evidence="1" id="KW-1133">Transmembrane helix</keyword>
<dbReference type="EMBL" id="CADCUW010000411">
    <property type="protein sequence ID" value="CAA9434059.1"/>
    <property type="molecule type" value="Genomic_DNA"/>
</dbReference>
<protein>
    <submittedName>
        <fullName evidence="2">Uncharacterized protein</fullName>
    </submittedName>
</protein>
<evidence type="ECO:0000256" key="1">
    <source>
        <dbReference type="SAM" id="Phobius"/>
    </source>
</evidence>
<gene>
    <name evidence="2" type="ORF">AVDCRST_MAG01-01-3130</name>
</gene>
<proteinExistence type="predicted"/>
<name>A0A6J4QCE6_9ACTN</name>
<sequence>MCIGGAIEGAMLGCVFSLDGTLFPEAAPGDYAGELGRLIADTGVLLFGAGCVGAVFGLVVGLAAGVALGLPLAALLGTLSERD</sequence>